<accession>A0A9W8GB62</accession>
<evidence type="ECO:0000256" key="3">
    <source>
        <dbReference type="SAM" id="MobiDB-lite"/>
    </source>
</evidence>
<dbReference type="InterPro" id="IPR003591">
    <property type="entry name" value="Leu-rich_rpt_typical-subtyp"/>
</dbReference>
<dbReference type="Proteomes" id="UP001151518">
    <property type="component" value="Unassembled WGS sequence"/>
</dbReference>
<protein>
    <submittedName>
        <fullName evidence="4">Leucine-rich repeat protein</fullName>
    </submittedName>
</protein>
<feature type="region of interest" description="Disordered" evidence="3">
    <location>
        <begin position="136"/>
        <end position="161"/>
    </location>
</feature>
<dbReference type="Pfam" id="PF13855">
    <property type="entry name" value="LRR_8"/>
    <property type="match status" value="1"/>
</dbReference>
<gene>
    <name evidence="4" type="primary">NUD1</name>
    <name evidence="4" type="ORF">GGI25_000892</name>
</gene>
<reference evidence="4" key="1">
    <citation type="submission" date="2022-07" db="EMBL/GenBank/DDBJ databases">
        <title>Phylogenomic reconstructions and comparative analyses of Kickxellomycotina fungi.</title>
        <authorList>
            <person name="Reynolds N.K."/>
            <person name="Stajich J.E."/>
            <person name="Barry K."/>
            <person name="Grigoriev I.V."/>
            <person name="Crous P."/>
            <person name="Smith M.E."/>
        </authorList>
    </citation>
    <scope>NUCLEOTIDE SEQUENCE</scope>
    <source>
        <strain evidence="4">NRRL 3115</strain>
    </source>
</reference>
<dbReference type="EMBL" id="JANBTW010000006">
    <property type="protein sequence ID" value="KAJ2680299.1"/>
    <property type="molecule type" value="Genomic_DNA"/>
</dbReference>
<evidence type="ECO:0000256" key="1">
    <source>
        <dbReference type="ARBA" id="ARBA00022614"/>
    </source>
</evidence>
<dbReference type="InterPro" id="IPR001611">
    <property type="entry name" value="Leu-rich_rpt"/>
</dbReference>
<feature type="compositionally biased region" description="Polar residues" evidence="3">
    <location>
        <begin position="289"/>
        <end position="306"/>
    </location>
</feature>
<keyword evidence="2" id="KW-0677">Repeat</keyword>
<organism evidence="4 5">
    <name type="scientific">Coemansia spiralis</name>
    <dbReference type="NCBI Taxonomy" id="417178"/>
    <lineage>
        <taxon>Eukaryota</taxon>
        <taxon>Fungi</taxon>
        <taxon>Fungi incertae sedis</taxon>
        <taxon>Zoopagomycota</taxon>
        <taxon>Kickxellomycotina</taxon>
        <taxon>Kickxellomycetes</taxon>
        <taxon>Kickxellales</taxon>
        <taxon>Kickxellaceae</taxon>
        <taxon>Coemansia</taxon>
    </lineage>
</organism>
<evidence type="ECO:0000313" key="5">
    <source>
        <dbReference type="Proteomes" id="UP001151518"/>
    </source>
</evidence>
<proteinExistence type="predicted"/>
<dbReference type="AlphaFoldDB" id="A0A9W8GB62"/>
<evidence type="ECO:0000256" key="2">
    <source>
        <dbReference type="ARBA" id="ARBA00022737"/>
    </source>
</evidence>
<dbReference type="PROSITE" id="PS51450">
    <property type="entry name" value="LRR"/>
    <property type="match status" value="2"/>
</dbReference>
<name>A0A9W8GB62_9FUNG</name>
<feature type="compositionally biased region" description="Low complexity" evidence="3">
    <location>
        <begin position="456"/>
        <end position="468"/>
    </location>
</feature>
<feature type="compositionally biased region" description="Low complexity" evidence="3">
    <location>
        <begin position="141"/>
        <end position="158"/>
    </location>
</feature>
<dbReference type="SUPFAM" id="SSF52058">
    <property type="entry name" value="L domain-like"/>
    <property type="match status" value="1"/>
</dbReference>
<sequence length="1205" mass="131514">MDTGTASRSISLTHSSNNNNISSGSTNPASVANYFAANNAAGAGRYQPNDDSTFIVNQPSEASANDGMRQRIPISDSDFNHMFSPLPLERMFQRSPSRADDGGNTENSASITGLLWKDSNIRPNDDTIEGAGNTLRQLLSNGSNPNNINTNQQQQQQQRYSMTPEMQFSDHHGALISPSSPPETVASLGSVLDDMPQIYSAGVLNAHQPASAGIENHNIESIRPASALPPLPTHMHRRSVQIDPRRLPPIPSSPHLRSSSRVSMLSPSLSGTNLRRGPASANEVFRNGETPTSIPQLARHSQQQLSDRYAGGSTSTLQRSNSSSGGYHHTPVHDQGAPIDNSTSHPLQVHSAIGPGPGPGTRQQADLSLRHEVLDKVARQSQPSTPFDMHIPLPSAQRSQSAIQRPQSAVQRADSSAIELKPYPDEYANDDIVTMLPGDSRARPFSWSMKNDIEAQNQHQQQGHQKTQSMYSSDAYKSGSVPRMGSMRKRDYPGISQVRKTSDGSAHLLTPRDFNAPLPDRIGDMVLDREIGEWVHISDYVHSSNNGSPATRGSPGGATETQTRGTSRGPASGRSSVSIHSHASAFPRPLPVAERSSGGPNTAYGMGLISPVENQRKIVHEMAERKAVKRDVSVRRRPIEDEALGSIVQRLMTPVASPDGCTALDLSGSGIRNLAGLSQITSRLESICLTGNKLQSLSGLPMGLVSLKAPSNWIRFNPTDNNRFMFARELPHLEEIDLSANEISDIGVFSELRHLRILELNRNRIESLRELCGCRRLLHLGLRDNILTTFDLEAGEAPLLTTLDMFNNRLRVVPASIGEFAHLVKVNMVKNDLERIEFHGPPAESIRELRLSENPLVMRRDGGVVDVRLWKTKFPIMKTLYLDICNIRKVAWFDIADDGTTIDNGRGPLSNPHTEDAAGWSSLFNLSLRGNALQPLLEIDFNTLKSLKNLYAPDTQMALPRALPQMNNLLQLVLYNAGLTHLPSNMGTALPQLRLLDVSNNPELADFLPILQLSSSLEVLKCRVVGFGSLSNVVVGGSGKSSEMEFQARFNSGANTGNQQSQSIDGDARTMLNWLSKLKRLRRLDFRFNKCTFELYAPPPAHGPSTSVGGAASLLDGALSPQITSPNVMGDGGGNAAGQSQPGMQGAMSGRIDEETWLRQDHAYLAGLKLSRQSKMIQRRDDYWITAISLFPRLEELDGIKVGLH</sequence>
<feature type="compositionally biased region" description="Low complexity" evidence="3">
    <location>
        <begin position="253"/>
        <end position="270"/>
    </location>
</feature>
<dbReference type="InterPro" id="IPR032675">
    <property type="entry name" value="LRR_dom_sf"/>
</dbReference>
<feature type="region of interest" description="Disordered" evidence="3">
    <location>
        <begin position="1"/>
        <end position="29"/>
    </location>
</feature>
<comment type="caution">
    <text evidence="4">The sequence shown here is derived from an EMBL/GenBank/DDBJ whole genome shotgun (WGS) entry which is preliminary data.</text>
</comment>
<dbReference type="InterPro" id="IPR052574">
    <property type="entry name" value="CDIRP"/>
</dbReference>
<feature type="compositionally biased region" description="Low complexity" evidence="3">
    <location>
        <begin position="312"/>
        <end position="326"/>
    </location>
</feature>
<dbReference type="PANTHER" id="PTHR47566:SF1">
    <property type="entry name" value="PROTEIN NUD1"/>
    <property type="match status" value="1"/>
</dbReference>
<dbReference type="GO" id="GO:0035591">
    <property type="term" value="F:signaling adaptor activity"/>
    <property type="evidence" value="ECO:0007669"/>
    <property type="project" value="TreeGrafter"/>
</dbReference>
<feature type="compositionally biased region" description="Low complexity" evidence="3">
    <location>
        <begin position="9"/>
        <end position="29"/>
    </location>
</feature>
<dbReference type="OrthoDB" id="7451790at2759"/>
<feature type="region of interest" description="Disordered" evidence="3">
    <location>
        <begin position="454"/>
        <end position="519"/>
    </location>
</feature>
<dbReference type="SMART" id="SM00369">
    <property type="entry name" value="LRR_TYP"/>
    <property type="match status" value="4"/>
</dbReference>
<dbReference type="PANTHER" id="PTHR47566">
    <property type="match status" value="1"/>
</dbReference>
<dbReference type="Gene3D" id="3.80.10.10">
    <property type="entry name" value="Ribonuclease Inhibitor"/>
    <property type="match status" value="2"/>
</dbReference>
<feature type="region of interest" description="Disordered" evidence="3">
    <location>
        <begin position="241"/>
        <end position="364"/>
    </location>
</feature>
<feature type="region of interest" description="Disordered" evidence="3">
    <location>
        <begin position="544"/>
        <end position="602"/>
    </location>
</feature>
<evidence type="ECO:0000313" key="4">
    <source>
        <dbReference type="EMBL" id="KAJ2680299.1"/>
    </source>
</evidence>
<keyword evidence="1" id="KW-0433">Leucine-rich repeat</keyword>